<dbReference type="EMBL" id="NKXO01000008">
    <property type="protein sequence ID" value="PKQ70301.1"/>
    <property type="molecule type" value="Genomic_DNA"/>
</dbReference>
<organism evidence="1 2">
    <name type="scientific">Raineya orbicola</name>
    <dbReference type="NCBI Taxonomy" id="2016530"/>
    <lineage>
        <taxon>Bacteria</taxon>
        <taxon>Pseudomonadati</taxon>
        <taxon>Bacteroidota</taxon>
        <taxon>Cytophagia</taxon>
        <taxon>Cytophagales</taxon>
        <taxon>Raineyaceae</taxon>
        <taxon>Raineya</taxon>
    </lineage>
</organism>
<evidence type="ECO:0000313" key="1">
    <source>
        <dbReference type="EMBL" id="PKQ70301.1"/>
    </source>
</evidence>
<dbReference type="InterPro" id="IPR007263">
    <property type="entry name" value="DCC1-like"/>
</dbReference>
<evidence type="ECO:0008006" key="3">
    <source>
        <dbReference type="Google" id="ProtNLM"/>
    </source>
</evidence>
<dbReference type="InterPro" id="IPR052927">
    <property type="entry name" value="DCC_oxidoreductase"/>
</dbReference>
<dbReference type="PANTHER" id="PTHR33639">
    <property type="entry name" value="THIOL-DISULFIDE OXIDOREDUCTASE DCC"/>
    <property type="match status" value="1"/>
</dbReference>
<accession>A0A2N3IJ52</accession>
<keyword evidence="2" id="KW-1185">Reference proteome</keyword>
<comment type="caution">
    <text evidence="1">The sequence shown here is derived from an EMBL/GenBank/DDBJ whole genome shotgun (WGS) entry which is preliminary data.</text>
</comment>
<dbReference type="GO" id="GO:0015035">
    <property type="term" value="F:protein-disulfide reductase activity"/>
    <property type="evidence" value="ECO:0007669"/>
    <property type="project" value="InterPro"/>
</dbReference>
<name>A0A2N3IJ52_9BACT</name>
<dbReference type="PANTHER" id="PTHR33639:SF2">
    <property type="entry name" value="DUF393 DOMAIN-CONTAINING PROTEIN"/>
    <property type="match status" value="1"/>
</dbReference>
<gene>
    <name evidence="1" type="ORF">Rain11_0680</name>
</gene>
<dbReference type="Pfam" id="PF04134">
    <property type="entry name" value="DCC1-like"/>
    <property type="match status" value="1"/>
</dbReference>
<evidence type="ECO:0000313" key="2">
    <source>
        <dbReference type="Proteomes" id="UP000233387"/>
    </source>
</evidence>
<protein>
    <recommendedName>
        <fullName evidence="3">Thiol-disulfide oxidoreductase DCC</fullName>
    </recommendedName>
</protein>
<dbReference type="AlphaFoldDB" id="A0A2N3IJ52"/>
<sequence length="135" mass="15924">MSVMRNPIVLFDGICNLCEGSVKFLIRNDKKDVFRFASLQSETGQKLLKKFHLPTQNYDSFVLIIDEKIYLRSSAALKVCSFLGGFWRLWGVFWLLPKPLRDAVYDFVARNRYKWFGKKNECMLPTTEIRKKFLE</sequence>
<dbReference type="Proteomes" id="UP000233387">
    <property type="component" value="Unassembled WGS sequence"/>
</dbReference>
<proteinExistence type="predicted"/>
<reference evidence="1 2" key="1">
    <citation type="submission" date="2017-06" db="EMBL/GenBank/DDBJ databases">
        <title>Raineya orbicola gen. nov., sp. nov. a slightly thermophilic bacterium of the phylum Bacteroidetes and the description of Raineyaceae fam. nov.</title>
        <authorList>
            <person name="Albuquerque L."/>
            <person name="Polonia A.R.M."/>
            <person name="Barroso C."/>
            <person name="Froufe H.J.C."/>
            <person name="Lage O."/>
            <person name="Lobo-Da-Cunha A."/>
            <person name="Egas C."/>
            <person name="Da Costa M.S."/>
        </authorList>
    </citation>
    <scope>NUCLEOTIDE SEQUENCE [LARGE SCALE GENOMIC DNA]</scope>
    <source>
        <strain evidence="1 2">SPSPC-11</strain>
    </source>
</reference>